<protein>
    <submittedName>
        <fullName evidence="2">Uncharacterized protein</fullName>
    </submittedName>
</protein>
<proteinExistence type="predicted"/>
<feature type="region of interest" description="Disordered" evidence="1">
    <location>
        <begin position="76"/>
        <end position="311"/>
    </location>
</feature>
<dbReference type="EMBL" id="CP111015">
    <property type="protein sequence ID" value="WAR03239.1"/>
    <property type="molecule type" value="Genomic_DNA"/>
</dbReference>
<keyword evidence="3" id="KW-1185">Reference proteome</keyword>
<feature type="non-terminal residue" evidence="2">
    <location>
        <position position="311"/>
    </location>
</feature>
<sequence>MVKIGHKTEKQNTQINVNFHFQRIMQFSDEEVWCECSDDETYNPAKGMKGTWQPKAEDILAVFEQLKEKKVLELNWKCPGRRPPGSENEEKEVVKEETVTTPVKTEEQRPAIPNEFDFDDDDGPNKTDMMQQRKLQAAEREARKQATAAKSPRNPSSPGRARIGSPAGSPRTPPAAGGGSNRQSPVRFQGPTDGLQTTPLRPPQETQTTGMLKPSHSVNETSTASVGSPAVKTDMTTSAVPTNQPTFNNQTTLVSRTQGTDTVNTQQSLFSQSQPQEAVATPVTKESETVAPVSQNTSTASPVTDTIKTES</sequence>
<feature type="compositionally biased region" description="Polar residues" evidence="1">
    <location>
        <begin position="194"/>
        <end position="226"/>
    </location>
</feature>
<evidence type="ECO:0000256" key="1">
    <source>
        <dbReference type="SAM" id="MobiDB-lite"/>
    </source>
</evidence>
<gene>
    <name evidence="2" type="ORF">MAR_009797</name>
</gene>
<feature type="compositionally biased region" description="Low complexity" evidence="1">
    <location>
        <begin position="241"/>
        <end position="252"/>
    </location>
</feature>
<feature type="compositionally biased region" description="Polar residues" evidence="1">
    <location>
        <begin position="292"/>
        <end position="311"/>
    </location>
</feature>
<evidence type="ECO:0000313" key="2">
    <source>
        <dbReference type="EMBL" id="WAR03239.1"/>
    </source>
</evidence>
<organism evidence="2 3">
    <name type="scientific">Mya arenaria</name>
    <name type="common">Soft-shell clam</name>
    <dbReference type="NCBI Taxonomy" id="6604"/>
    <lineage>
        <taxon>Eukaryota</taxon>
        <taxon>Metazoa</taxon>
        <taxon>Spiralia</taxon>
        <taxon>Lophotrochozoa</taxon>
        <taxon>Mollusca</taxon>
        <taxon>Bivalvia</taxon>
        <taxon>Autobranchia</taxon>
        <taxon>Heteroconchia</taxon>
        <taxon>Euheterodonta</taxon>
        <taxon>Imparidentia</taxon>
        <taxon>Neoheterodontei</taxon>
        <taxon>Myida</taxon>
        <taxon>Myoidea</taxon>
        <taxon>Myidae</taxon>
        <taxon>Mya</taxon>
    </lineage>
</organism>
<dbReference type="Pfam" id="PF15364">
    <property type="entry name" value="PAXIP1_C"/>
    <property type="match status" value="1"/>
</dbReference>
<reference evidence="2" key="1">
    <citation type="submission" date="2022-11" db="EMBL/GenBank/DDBJ databases">
        <title>Centuries of genome instability and evolution in soft-shell clam transmissible cancer (bioRxiv).</title>
        <authorList>
            <person name="Hart S.F.M."/>
            <person name="Yonemitsu M.A."/>
            <person name="Giersch R.M."/>
            <person name="Beal B.F."/>
            <person name="Arriagada G."/>
            <person name="Davis B.W."/>
            <person name="Ostrander E.A."/>
            <person name="Goff S.P."/>
            <person name="Metzger M.J."/>
        </authorList>
    </citation>
    <scope>NUCLEOTIDE SEQUENCE</scope>
    <source>
        <strain evidence="2">MELC-2E11</strain>
        <tissue evidence="2">Siphon/mantle</tissue>
    </source>
</reference>
<name>A0ABY7E232_MYAAR</name>
<feature type="compositionally biased region" description="Polar residues" evidence="1">
    <location>
        <begin position="253"/>
        <end position="276"/>
    </location>
</feature>
<dbReference type="Proteomes" id="UP001164746">
    <property type="component" value="Chromosome 4"/>
</dbReference>
<accession>A0ABY7E232</accession>
<feature type="compositionally biased region" description="Basic and acidic residues" evidence="1">
    <location>
        <begin position="91"/>
        <end position="109"/>
    </location>
</feature>
<dbReference type="PANTHER" id="PTHR28467">
    <property type="entry name" value="PAXIP1-ASSOCIATED GLUTAMATE-RICH PROTEIN 1"/>
    <property type="match status" value="1"/>
</dbReference>
<dbReference type="PANTHER" id="PTHR28467:SF1">
    <property type="entry name" value="PAXIP1-ASSOCIATED GLUTAMATE-RICH PROTEIN 1"/>
    <property type="match status" value="1"/>
</dbReference>
<evidence type="ECO:0000313" key="3">
    <source>
        <dbReference type="Proteomes" id="UP001164746"/>
    </source>
</evidence>
<dbReference type="InterPro" id="IPR028213">
    <property type="entry name" value="PA1"/>
</dbReference>